<proteinExistence type="inferred from homology"/>
<dbReference type="GO" id="GO:0004190">
    <property type="term" value="F:aspartic-type endopeptidase activity"/>
    <property type="evidence" value="ECO:0007669"/>
    <property type="project" value="InterPro"/>
</dbReference>
<gene>
    <name evidence="3" type="ORF">C2G38_2239985</name>
</gene>
<protein>
    <submittedName>
        <fullName evidence="3">Aspartic peptidase domain-containing protein</fullName>
    </submittedName>
</protein>
<dbReference type="Pfam" id="PF00026">
    <property type="entry name" value="Asp"/>
    <property type="match status" value="1"/>
</dbReference>
<dbReference type="OrthoDB" id="2262907at2759"/>
<comment type="similarity">
    <text evidence="1">Belongs to the peptidase A1 family.</text>
</comment>
<dbReference type="PANTHER" id="PTHR47966:SF6">
    <property type="entry name" value="PEPTIDASE A1 DOMAIN-CONTAINING PROTEIN"/>
    <property type="match status" value="1"/>
</dbReference>
<evidence type="ECO:0000313" key="4">
    <source>
        <dbReference type="Proteomes" id="UP000266673"/>
    </source>
</evidence>
<reference evidence="3 4" key="1">
    <citation type="submission" date="2018-06" db="EMBL/GenBank/DDBJ databases">
        <title>Comparative genomics reveals the genomic features of Rhizophagus irregularis, R. cerebriforme, R. diaphanum and Gigaspora rosea, and their symbiotic lifestyle signature.</title>
        <authorList>
            <person name="Morin E."/>
            <person name="San Clemente H."/>
            <person name="Chen E.C.H."/>
            <person name="De La Providencia I."/>
            <person name="Hainaut M."/>
            <person name="Kuo A."/>
            <person name="Kohler A."/>
            <person name="Murat C."/>
            <person name="Tang N."/>
            <person name="Roy S."/>
            <person name="Loubradou J."/>
            <person name="Henrissat B."/>
            <person name="Grigoriev I.V."/>
            <person name="Corradi N."/>
            <person name="Roux C."/>
            <person name="Martin F.M."/>
        </authorList>
    </citation>
    <scope>NUCLEOTIDE SEQUENCE [LARGE SCALE GENOMIC DNA]</scope>
    <source>
        <strain evidence="3 4">DAOM 194757</strain>
    </source>
</reference>
<dbReference type="PROSITE" id="PS51767">
    <property type="entry name" value="PEPTIDASE_A1"/>
    <property type="match status" value="1"/>
</dbReference>
<dbReference type="STRING" id="44941.A0A397W5Y1"/>
<dbReference type="AlphaFoldDB" id="A0A397W5Y1"/>
<evidence type="ECO:0000256" key="1">
    <source>
        <dbReference type="ARBA" id="ARBA00007447"/>
    </source>
</evidence>
<dbReference type="Proteomes" id="UP000266673">
    <property type="component" value="Unassembled WGS sequence"/>
</dbReference>
<feature type="domain" description="Peptidase A1" evidence="2">
    <location>
        <begin position="1"/>
        <end position="280"/>
    </location>
</feature>
<dbReference type="InterPro" id="IPR001461">
    <property type="entry name" value="Aspartic_peptidase_A1"/>
</dbReference>
<dbReference type="CDD" id="cd05471">
    <property type="entry name" value="pepsin_like"/>
    <property type="match status" value="1"/>
</dbReference>
<sequence>MNPFGNACYNRTTNFFNTSFSNTITSDYEEFKLKYIQSELISIWANDTIKFNNQIFEQIQIGFPKDVNGSENIVIPDTVSGQIGLMPYQNYILDRFDKQIVGIALSMNSTDIGLGGTITFGGIDLDHIQGNNESNIVYQPLPQLIDSNKLFTVNVTNIYINNSPINLNGLIWFDTGLQNIHFDDNSANMLIKNLPGGKYSNGTSIVDCNISDTFDLSFEIAGQKWRIPSSAISKNSVNNTNQCESTITGSAYDGVWIFGGAFITNFYMVFDQTNSQIGIAFRSDITYGPPPGPPVLIIQLPEHFYSGDNRSTGCLKIVNNEFGSQSFTIENKPDSDGFYSIEDGVFPIFQDYNYTFYFYPDGRKNSEECAAESADGIAYLAVGLKVRVPCGTKTLEIDRLDKPKTGFNTVLYFIVYNDYNDGYVHIYDFKVYYGFIYYFAAYSQSPEDPTTCSLCFPLNQIGIDLNNYKPDLTNDPWTVSWPS</sequence>
<dbReference type="InterPro" id="IPR021109">
    <property type="entry name" value="Peptidase_aspartic_dom_sf"/>
</dbReference>
<dbReference type="InterPro" id="IPR034164">
    <property type="entry name" value="Pepsin-like_dom"/>
</dbReference>
<dbReference type="EMBL" id="QKWP01000091">
    <property type="protein sequence ID" value="RIB27683.1"/>
    <property type="molecule type" value="Genomic_DNA"/>
</dbReference>
<accession>A0A397W5Y1</accession>
<dbReference type="GO" id="GO:0006508">
    <property type="term" value="P:proteolysis"/>
    <property type="evidence" value="ECO:0007669"/>
    <property type="project" value="InterPro"/>
</dbReference>
<dbReference type="PRINTS" id="PR00792">
    <property type="entry name" value="PEPSIN"/>
</dbReference>
<dbReference type="InterPro" id="IPR033121">
    <property type="entry name" value="PEPTIDASE_A1"/>
</dbReference>
<comment type="caution">
    <text evidence="3">The sequence shown here is derived from an EMBL/GenBank/DDBJ whole genome shotgun (WGS) entry which is preliminary data.</text>
</comment>
<evidence type="ECO:0000313" key="3">
    <source>
        <dbReference type="EMBL" id="RIB27683.1"/>
    </source>
</evidence>
<keyword evidence="4" id="KW-1185">Reference proteome</keyword>
<dbReference type="Gene3D" id="2.40.70.10">
    <property type="entry name" value="Acid Proteases"/>
    <property type="match status" value="2"/>
</dbReference>
<organism evidence="3 4">
    <name type="scientific">Gigaspora rosea</name>
    <dbReference type="NCBI Taxonomy" id="44941"/>
    <lineage>
        <taxon>Eukaryota</taxon>
        <taxon>Fungi</taxon>
        <taxon>Fungi incertae sedis</taxon>
        <taxon>Mucoromycota</taxon>
        <taxon>Glomeromycotina</taxon>
        <taxon>Glomeromycetes</taxon>
        <taxon>Diversisporales</taxon>
        <taxon>Gigasporaceae</taxon>
        <taxon>Gigaspora</taxon>
    </lineage>
</organism>
<name>A0A397W5Y1_9GLOM</name>
<dbReference type="PANTHER" id="PTHR47966">
    <property type="entry name" value="BETA-SITE APP-CLEAVING ENZYME, ISOFORM A-RELATED"/>
    <property type="match status" value="1"/>
</dbReference>
<dbReference type="SUPFAM" id="SSF50630">
    <property type="entry name" value="Acid proteases"/>
    <property type="match status" value="1"/>
</dbReference>
<evidence type="ECO:0000259" key="2">
    <source>
        <dbReference type="PROSITE" id="PS51767"/>
    </source>
</evidence>